<dbReference type="GO" id="GO:0003848">
    <property type="term" value="F:2-amino-4-hydroxy-6-hydroxymethyldihydropteridine diphosphokinase activity"/>
    <property type="evidence" value="ECO:0007669"/>
    <property type="project" value="UniProtKB-EC"/>
</dbReference>
<evidence type="ECO:0000256" key="11">
    <source>
        <dbReference type="ARBA" id="ARBA00029766"/>
    </source>
</evidence>
<evidence type="ECO:0000256" key="5">
    <source>
        <dbReference type="ARBA" id="ARBA00022679"/>
    </source>
</evidence>
<evidence type="ECO:0000256" key="9">
    <source>
        <dbReference type="ARBA" id="ARBA00022909"/>
    </source>
</evidence>
<dbReference type="Pfam" id="PF01288">
    <property type="entry name" value="HPPK"/>
    <property type="match status" value="1"/>
</dbReference>
<evidence type="ECO:0000259" key="13">
    <source>
        <dbReference type="PROSITE" id="PS00794"/>
    </source>
</evidence>
<dbReference type="PROSITE" id="PS00794">
    <property type="entry name" value="HPPK"/>
    <property type="match status" value="1"/>
</dbReference>
<feature type="domain" description="7,8-dihydro-6-hydroxymethylpterin-pyrophosphokinase" evidence="13">
    <location>
        <begin position="92"/>
        <end position="103"/>
    </location>
</feature>
<dbReference type="SUPFAM" id="SSF55083">
    <property type="entry name" value="6-hydroxymethyl-7,8-dihydropterin pyrophosphokinase, HPPK"/>
    <property type="match status" value="1"/>
</dbReference>
<evidence type="ECO:0000256" key="8">
    <source>
        <dbReference type="ARBA" id="ARBA00022840"/>
    </source>
</evidence>
<comment type="function">
    <text evidence="10">Catalyzes the transfer of pyrophosphate from adenosine triphosphate (ATP) to 6-hydroxymethyl-7,8-dihydropterin, an enzymatic step in folate biosynthesis pathway.</text>
</comment>
<keyword evidence="9" id="KW-0289">Folate biosynthesis</keyword>
<dbReference type="RefSeq" id="WP_309298816.1">
    <property type="nucleotide sequence ID" value="NZ_BSFI01000020.1"/>
</dbReference>
<dbReference type="Proteomes" id="UP001143372">
    <property type="component" value="Unassembled WGS sequence"/>
</dbReference>
<comment type="caution">
    <text evidence="14">The sequence shown here is derived from an EMBL/GenBank/DDBJ whole genome shotgun (WGS) entry which is preliminary data.</text>
</comment>
<proteinExistence type="inferred from homology"/>
<name>A0A9W6J3N5_9HYPH</name>
<dbReference type="InterPro" id="IPR035907">
    <property type="entry name" value="Hppk_sf"/>
</dbReference>
<organism evidence="14 15">
    <name type="scientific">Hansschlegelia plantiphila</name>
    <dbReference type="NCBI Taxonomy" id="374655"/>
    <lineage>
        <taxon>Bacteria</taxon>
        <taxon>Pseudomonadati</taxon>
        <taxon>Pseudomonadota</taxon>
        <taxon>Alphaproteobacteria</taxon>
        <taxon>Hyphomicrobiales</taxon>
        <taxon>Methylopilaceae</taxon>
        <taxon>Hansschlegelia</taxon>
    </lineage>
</organism>
<dbReference type="PANTHER" id="PTHR43071:SF1">
    <property type="entry name" value="2-AMINO-4-HYDROXY-6-HYDROXYMETHYLDIHYDROPTERIDINE PYROPHOSPHOKINASE"/>
    <property type="match status" value="1"/>
</dbReference>
<protein>
    <recommendedName>
        <fullName evidence="4">2-amino-4-hydroxy-6-hydroxymethyldihydropteridine pyrophosphokinase</fullName>
        <ecNumber evidence="3">2.7.6.3</ecNumber>
    </recommendedName>
    <alternativeName>
        <fullName evidence="11">6-hydroxymethyl-7,8-dihydropterin pyrophosphokinase</fullName>
    </alternativeName>
    <alternativeName>
        <fullName evidence="12">7,8-dihydro-6-hydroxymethylpterin-pyrophosphokinase</fullName>
    </alternativeName>
</protein>
<evidence type="ECO:0000256" key="10">
    <source>
        <dbReference type="ARBA" id="ARBA00029409"/>
    </source>
</evidence>
<dbReference type="NCBIfam" id="TIGR01498">
    <property type="entry name" value="folK"/>
    <property type="match status" value="1"/>
</dbReference>
<evidence type="ECO:0000256" key="1">
    <source>
        <dbReference type="ARBA" id="ARBA00005051"/>
    </source>
</evidence>
<keyword evidence="7" id="KW-0418">Kinase</keyword>
<sequence length="170" mass="18655">MTVAMKEIGLGFGSNVGDKVANLHRAMELVFSRGPIEFLAASSVWRTAPWGFVDQDWFANACAVGRTEMTADEAIAFTQGVEADIGREKTFRWGPRVIDVDILYLGEERVSSERLVVPHKEIFNRPFVLAPLAEIRPDLELDGKSIRRAAEAAGSAGLSRLANPWKPAVS</sequence>
<dbReference type="GO" id="GO:0005524">
    <property type="term" value="F:ATP binding"/>
    <property type="evidence" value="ECO:0007669"/>
    <property type="project" value="UniProtKB-KW"/>
</dbReference>
<keyword evidence="8" id="KW-0067">ATP-binding</keyword>
<comment type="similarity">
    <text evidence="2">Belongs to the HPPK family.</text>
</comment>
<keyword evidence="6" id="KW-0547">Nucleotide-binding</keyword>
<dbReference type="InterPro" id="IPR000550">
    <property type="entry name" value="Hppk"/>
</dbReference>
<evidence type="ECO:0000256" key="6">
    <source>
        <dbReference type="ARBA" id="ARBA00022741"/>
    </source>
</evidence>
<evidence type="ECO:0000313" key="15">
    <source>
        <dbReference type="Proteomes" id="UP001143372"/>
    </source>
</evidence>
<evidence type="ECO:0000256" key="2">
    <source>
        <dbReference type="ARBA" id="ARBA00005810"/>
    </source>
</evidence>
<accession>A0A9W6J3N5</accession>
<dbReference type="GO" id="GO:0046656">
    <property type="term" value="P:folic acid biosynthetic process"/>
    <property type="evidence" value="ECO:0007669"/>
    <property type="project" value="UniProtKB-KW"/>
</dbReference>
<dbReference type="AlphaFoldDB" id="A0A9W6J3N5"/>
<dbReference type="Gene3D" id="3.30.70.560">
    <property type="entry name" value="7,8-Dihydro-6-hydroxymethylpterin-pyrophosphokinase HPPK"/>
    <property type="match status" value="1"/>
</dbReference>
<keyword evidence="5" id="KW-0808">Transferase</keyword>
<dbReference type="CDD" id="cd00483">
    <property type="entry name" value="HPPK"/>
    <property type="match status" value="1"/>
</dbReference>
<evidence type="ECO:0000313" key="14">
    <source>
        <dbReference type="EMBL" id="GLK69168.1"/>
    </source>
</evidence>
<keyword evidence="15" id="KW-1185">Reference proteome</keyword>
<dbReference type="PANTHER" id="PTHR43071">
    <property type="entry name" value="2-AMINO-4-HYDROXY-6-HYDROXYMETHYLDIHYDROPTERIDINE PYROPHOSPHOKINASE"/>
    <property type="match status" value="1"/>
</dbReference>
<evidence type="ECO:0000256" key="3">
    <source>
        <dbReference type="ARBA" id="ARBA00013253"/>
    </source>
</evidence>
<reference evidence="14" key="2">
    <citation type="submission" date="2023-01" db="EMBL/GenBank/DDBJ databases">
        <authorList>
            <person name="Sun Q."/>
            <person name="Evtushenko L."/>
        </authorList>
    </citation>
    <scope>NUCLEOTIDE SEQUENCE</scope>
    <source>
        <strain evidence="14">VKM B-2347</strain>
    </source>
</reference>
<dbReference type="EC" id="2.7.6.3" evidence="3"/>
<evidence type="ECO:0000256" key="7">
    <source>
        <dbReference type="ARBA" id="ARBA00022777"/>
    </source>
</evidence>
<reference evidence="14" key="1">
    <citation type="journal article" date="2014" name="Int. J. Syst. Evol. Microbiol.">
        <title>Complete genome sequence of Corynebacterium casei LMG S-19264T (=DSM 44701T), isolated from a smear-ripened cheese.</title>
        <authorList>
            <consortium name="US DOE Joint Genome Institute (JGI-PGF)"/>
            <person name="Walter F."/>
            <person name="Albersmeier A."/>
            <person name="Kalinowski J."/>
            <person name="Ruckert C."/>
        </authorList>
    </citation>
    <scope>NUCLEOTIDE SEQUENCE</scope>
    <source>
        <strain evidence="14">VKM B-2347</strain>
    </source>
</reference>
<dbReference type="GO" id="GO:0016301">
    <property type="term" value="F:kinase activity"/>
    <property type="evidence" value="ECO:0007669"/>
    <property type="project" value="UniProtKB-KW"/>
</dbReference>
<comment type="pathway">
    <text evidence="1">Cofactor biosynthesis; tetrahydrofolate biosynthesis; 2-amino-4-hydroxy-6-hydroxymethyl-7,8-dihydropteridine diphosphate from 7,8-dihydroneopterin triphosphate: step 4/4.</text>
</comment>
<evidence type="ECO:0000256" key="4">
    <source>
        <dbReference type="ARBA" id="ARBA00016218"/>
    </source>
</evidence>
<gene>
    <name evidence="14" type="primary">folK</name>
    <name evidence="14" type="ORF">GCM10008179_28060</name>
</gene>
<dbReference type="EMBL" id="BSFI01000020">
    <property type="protein sequence ID" value="GLK69168.1"/>
    <property type="molecule type" value="Genomic_DNA"/>
</dbReference>
<evidence type="ECO:0000256" key="12">
    <source>
        <dbReference type="ARBA" id="ARBA00033413"/>
    </source>
</evidence>